<dbReference type="Proteomes" id="UP001292094">
    <property type="component" value="Unassembled WGS sequence"/>
</dbReference>
<gene>
    <name evidence="2" type="ORF">Pmani_031758</name>
</gene>
<keyword evidence="3" id="KW-1185">Reference proteome</keyword>
<protein>
    <submittedName>
        <fullName evidence="2">Uncharacterized protein</fullName>
    </submittedName>
</protein>
<comment type="caution">
    <text evidence="2">The sequence shown here is derived from an EMBL/GenBank/DDBJ whole genome shotgun (WGS) entry which is preliminary data.</text>
</comment>
<accession>A0AAE1TUH2</accession>
<evidence type="ECO:0000256" key="1">
    <source>
        <dbReference type="SAM" id="MobiDB-lite"/>
    </source>
</evidence>
<evidence type="ECO:0000313" key="2">
    <source>
        <dbReference type="EMBL" id="KAK4295700.1"/>
    </source>
</evidence>
<organism evidence="2 3">
    <name type="scientific">Petrolisthes manimaculis</name>
    <dbReference type="NCBI Taxonomy" id="1843537"/>
    <lineage>
        <taxon>Eukaryota</taxon>
        <taxon>Metazoa</taxon>
        <taxon>Ecdysozoa</taxon>
        <taxon>Arthropoda</taxon>
        <taxon>Crustacea</taxon>
        <taxon>Multicrustacea</taxon>
        <taxon>Malacostraca</taxon>
        <taxon>Eumalacostraca</taxon>
        <taxon>Eucarida</taxon>
        <taxon>Decapoda</taxon>
        <taxon>Pleocyemata</taxon>
        <taxon>Anomura</taxon>
        <taxon>Galatheoidea</taxon>
        <taxon>Porcellanidae</taxon>
        <taxon>Petrolisthes</taxon>
    </lineage>
</organism>
<feature type="region of interest" description="Disordered" evidence="1">
    <location>
        <begin position="43"/>
        <end position="68"/>
    </location>
</feature>
<reference evidence="2" key="1">
    <citation type="submission" date="2023-11" db="EMBL/GenBank/DDBJ databases">
        <title>Genome assemblies of two species of porcelain crab, Petrolisthes cinctipes and Petrolisthes manimaculis (Anomura: Porcellanidae).</title>
        <authorList>
            <person name="Angst P."/>
        </authorList>
    </citation>
    <scope>NUCLEOTIDE SEQUENCE</scope>
    <source>
        <strain evidence="2">PB745_02</strain>
        <tissue evidence="2">Gill</tissue>
    </source>
</reference>
<feature type="compositionally biased region" description="Basic and acidic residues" evidence="1">
    <location>
        <begin position="58"/>
        <end position="68"/>
    </location>
</feature>
<dbReference type="AlphaFoldDB" id="A0AAE1TUH2"/>
<feature type="region of interest" description="Disordered" evidence="1">
    <location>
        <begin position="1"/>
        <end position="26"/>
    </location>
</feature>
<name>A0AAE1TUH2_9EUCA</name>
<dbReference type="EMBL" id="JAWZYT010004020">
    <property type="protein sequence ID" value="KAK4295700.1"/>
    <property type="molecule type" value="Genomic_DNA"/>
</dbReference>
<sequence length="68" mass="7364">MNTLETLPLKPKPAHIPSPNLRTSPSIHTCTVDPKCVLPDLAARAASSQPTHGPNVKPHHEELDTINK</sequence>
<evidence type="ECO:0000313" key="3">
    <source>
        <dbReference type="Proteomes" id="UP001292094"/>
    </source>
</evidence>
<proteinExistence type="predicted"/>